<dbReference type="RefSeq" id="WP_385948642.1">
    <property type="nucleotide sequence ID" value="NZ_JBHSUB010000006.1"/>
</dbReference>
<evidence type="ECO:0000313" key="3">
    <source>
        <dbReference type="Proteomes" id="UP001596230"/>
    </source>
</evidence>
<gene>
    <name evidence="2" type="ORF">ACFP9W_05545</name>
</gene>
<comment type="caution">
    <text evidence="2">The sequence shown here is derived from an EMBL/GenBank/DDBJ whole genome shotgun (WGS) entry which is preliminary data.</text>
</comment>
<evidence type="ECO:0000259" key="1">
    <source>
        <dbReference type="Pfam" id="PF04606"/>
    </source>
</evidence>
<evidence type="ECO:0000313" key="2">
    <source>
        <dbReference type="EMBL" id="MFC6377557.1"/>
    </source>
</evidence>
<proteinExistence type="predicted"/>
<dbReference type="Pfam" id="PF04606">
    <property type="entry name" value="Ogr_Delta"/>
    <property type="match status" value="1"/>
</dbReference>
<sequence>MMRCPHCKHSSHTRSSRYLSDDTKETYYQCQNIFCSCTFKAIERVVRVISGPSISPSANRRPVKTSSLN</sequence>
<accession>A0ABW1VUY0</accession>
<protein>
    <submittedName>
        <fullName evidence="2">Ogr/Delta-like zinc finger family protein</fullName>
    </submittedName>
</protein>
<feature type="domain" description="Zinc finger Ogr/Delta-type" evidence="1">
    <location>
        <begin position="3"/>
        <end position="49"/>
    </location>
</feature>
<name>A0ABW1VUY0_9GAMM</name>
<keyword evidence="3" id="KW-1185">Reference proteome</keyword>
<organism evidence="2 3">
    <name type="scientific">Tatumella terrea</name>
    <dbReference type="NCBI Taxonomy" id="419007"/>
    <lineage>
        <taxon>Bacteria</taxon>
        <taxon>Pseudomonadati</taxon>
        <taxon>Pseudomonadota</taxon>
        <taxon>Gammaproteobacteria</taxon>
        <taxon>Enterobacterales</taxon>
        <taxon>Erwiniaceae</taxon>
        <taxon>Tatumella</taxon>
    </lineage>
</organism>
<dbReference type="Proteomes" id="UP001596230">
    <property type="component" value="Unassembled WGS sequence"/>
</dbReference>
<reference evidence="3" key="1">
    <citation type="journal article" date="2019" name="Int. J. Syst. Evol. Microbiol.">
        <title>The Global Catalogue of Microorganisms (GCM) 10K type strain sequencing project: providing services to taxonomists for standard genome sequencing and annotation.</title>
        <authorList>
            <consortium name="The Broad Institute Genomics Platform"/>
            <consortium name="The Broad Institute Genome Sequencing Center for Infectious Disease"/>
            <person name="Wu L."/>
            <person name="Ma J."/>
        </authorList>
    </citation>
    <scope>NUCLEOTIDE SEQUENCE [LARGE SCALE GENOMIC DNA]</scope>
    <source>
        <strain evidence="3">CGMCC 1.18518</strain>
    </source>
</reference>
<dbReference type="EMBL" id="JBHSUB010000006">
    <property type="protein sequence ID" value="MFC6377557.1"/>
    <property type="molecule type" value="Genomic_DNA"/>
</dbReference>
<dbReference type="InterPro" id="IPR007684">
    <property type="entry name" value="Znf_Ogr/Delta"/>
</dbReference>